<dbReference type="SUPFAM" id="SSF46785">
    <property type="entry name" value="Winged helix' DNA-binding domain"/>
    <property type="match status" value="1"/>
</dbReference>
<dbReference type="InterPro" id="IPR036390">
    <property type="entry name" value="WH_DNA-bd_sf"/>
</dbReference>
<sequence length="71" mass="8055">MLPHLVSHPVVNARFLSDHLGMAGQTAQNALNQLTEAGVLTERTGLRRNRVWEHRGILTVLDQYAQNLLRR</sequence>
<keyword evidence="2" id="KW-1185">Reference proteome</keyword>
<evidence type="ECO:0008006" key="3">
    <source>
        <dbReference type="Google" id="ProtNLM"/>
    </source>
</evidence>
<organism evidence="1 2">
    <name type="scientific">Isoptericola chiayiensis</name>
    <dbReference type="NCBI Taxonomy" id="579446"/>
    <lineage>
        <taxon>Bacteria</taxon>
        <taxon>Bacillati</taxon>
        <taxon>Actinomycetota</taxon>
        <taxon>Actinomycetes</taxon>
        <taxon>Micrococcales</taxon>
        <taxon>Promicromonosporaceae</taxon>
        <taxon>Isoptericola</taxon>
    </lineage>
</organism>
<gene>
    <name evidence="1" type="ORF">GCM10023216_11310</name>
</gene>
<reference evidence="2" key="1">
    <citation type="journal article" date="2019" name="Int. J. Syst. Evol. Microbiol.">
        <title>The Global Catalogue of Microorganisms (GCM) 10K type strain sequencing project: providing services to taxonomists for standard genome sequencing and annotation.</title>
        <authorList>
            <consortium name="The Broad Institute Genomics Platform"/>
            <consortium name="The Broad Institute Genome Sequencing Center for Infectious Disease"/>
            <person name="Wu L."/>
            <person name="Ma J."/>
        </authorList>
    </citation>
    <scope>NUCLEOTIDE SEQUENCE [LARGE SCALE GENOMIC DNA]</scope>
    <source>
        <strain evidence="2">JCM 18063</strain>
    </source>
</reference>
<evidence type="ECO:0000313" key="1">
    <source>
        <dbReference type="EMBL" id="GAA4723439.1"/>
    </source>
</evidence>
<dbReference type="Proteomes" id="UP001500956">
    <property type="component" value="Unassembled WGS sequence"/>
</dbReference>
<comment type="caution">
    <text evidence="1">The sequence shown here is derived from an EMBL/GenBank/DDBJ whole genome shotgun (WGS) entry which is preliminary data.</text>
</comment>
<protein>
    <recommendedName>
        <fullName evidence="3">HTH crp-type domain-containing protein</fullName>
    </recommendedName>
</protein>
<dbReference type="EMBL" id="BAABID010000006">
    <property type="protein sequence ID" value="GAA4723439.1"/>
    <property type="molecule type" value="Genomic_DNA"/>
</dbReference>
<accession>A0ABP8YAS1</accession>
<evidence type="ECO:0000313" key="2">
    <source>
        <dbReference type="Proteomes" id="UP001500956"/>
    </source>
</evidence>
<name>A0ABP8YAS1_9MICO</name>
<proteinExistence type="predicted"/>